<evidence type="ECO:0000256" key="2">
    <source>
        <dbReference type="SAM" id="Phobius"/>
    </source>
</evidence>
<accession>A0ABN8LTL4</accession>
<sequence>MGNFSSRKNTQFIFYVKTMTLANYFLFVSIFFDIYSLNLAADCQRRCEQSKGSIGKTGMKNLAMQGHSFKNYTLSKPYDCHVKCFEEKCKCKAYQIRENRCELLDEDRFSAPEDFFKEKGYTYYDMNREYVNQVTSESNACKEQPLLNKCCNQNLCAHGGTCTELSDDAKNKFNCTCAVGYYGRLCQKRRATSCKEQLRKIKGSQSGVYQLFDPTTMSMYEVFCDAVSEKGFVWTLIESFSFRNNNEFADKAFYKEYPLNQEAFTWSKFRLSWSRMITTAKRSTHVRATCNFNTEELKYRDYLRAKLHDIDVMRFKGRGACKKYEFISIRGYNCSNCTAQFVQTDNWHAHTDSFWGPKIGCQFTSQSTGAVKLPGGEDNFGWYETVNPVHRCVSSDDSTTQWWFGVRHH</sequence>
<keyword evidence="6" id="KW-1185">Reference proteome</keyword>
<keyword evidence="2" id="KW-0812">Transmembrane</keyword>
<dbReference type="SUPFAM" id="SSF57414">
    <property type="entry name" value="Hairpin loop containing domain-like"/>
    <property type="match status" value="1"/>
</dbReference>
<protein>
    <submittedName>
        <fullName evidence="5">Uncharacterized protein</fullName>
    </submittedName>
</protein>
<name>A0ABN8LTL4_9CNID</name>
<evidence type="ECO:0000313" key="5">
    <source>
        <dbReference type="EMBL" id="CAH3018804.1"/>
    </source>
</evidence>
<dbReference type="EMBL" id="CALNXI010000097">
    <property type="protein sequence ID" value="CAH3018804.1"/>
    <property type="molecule type" value="Genomic_DNA"/>
</dbReference>
<dbReference type="PROSITE" id="PS50948">
    <property type="entry name" value="PAN"/>
    <property type="match status" value="1"/>
</dbReference>
<keyword evidence="2" id="KW-1133">Transmembrane helix</keyword>
<evidence type="ECO:0000259" key="4">
    <source>
        <dbReference type="PROSITE" id="PS50948"/>
    </source>
</evidence>
<keyword evidence="2" id="KW-0472">Membrane</keyword>
<dbReference type="InterPro" id="IPR036056">
    <property type="entry name" value="Fibrinogen-like_C"/>
</dbReference>
<comment type="caution">
    <text evidence="5">The sequence shown here is derived from an EMBL/GenBank/DDBJ whole genome shotgun (WGS) entry which is preliminary data.</text>
</comment>
<dbReference type="PROSITE" id="PS00022">
    <property type="entry name" value="EGF_1"/>
    <property type="match status" value="1"/>
</dbReference>
<reference evidence="5 6" key="1">
    <citation type="submission" date="2022-05" db="EMBL/GenBank/DDBJ databases">
        <authorList>
            <consortium name="Genoscope - CEA"/>
            <person name="William W."/>
        </authorList>
    </citation>
    <scope>NUCLEOTIDE SEQUENCE [LARGE SCALE GENOMIC DNA]</scope>
</reference>
<evidence type="ECO:0000313" key="6">
    <source>
        <dbReference type="Proteomes" id="UP001159427"/>
    </source>
</evidence>
<dbReference type="InterPro" id="IPR003609">
    <property type="entry name" value="Pan_app"/>
</dbReference>
<feature type="domain" description="EGF-like" evidence="3">
    <location>
        <begin position="146"/>
        <end position="187"/>
    </location>
</feature>
<feature type="disulfide bond" evidence="1">
    <location>
        <begin position="177"/>
        <end position="186"/>
    </location>
</feature>
<keyword evidence="1" id="KW-1015">Disulfide bond</keyword>
<evidence type="ECO:0000259" key="3">
    <source>
        <dbReference type="PROSITE" id="PS50026"/>
    </source>
</evidence>
<evidence type="ECO:0000256" key="1">
    <source>
        <dbReference type="PROSITE-ProRule" id="PRU00076"/>
    </source>
</evidence>
<keyword evidence="1" id="KW-0245">EGF-like domain</keyword>
<dbReference type="SUPFAM" id="SSF56496">
    <property type="entry name" value="Fibrinogen C-terminal domain-like"/>
    <property type="match status" value="1"/>
</dbReference>
<gene>
    <name evidence="5" type="ORF">PEVE_00044905</name>
</gene>
<dbReference type="Proteomes" id="UP001159427">
    <property type="component" value="Unassembled WGS sequence"/>
</dbReference>
<dbReference type="PROSITE" id="PS50026">
    <property type="entry name" value="EGF_3"/>
    <property type="match status" value="1"/>
</dbReference>
<feature type="transmembrane region" description="Helical" evidence="2">
    <location>
        <begin position="21"/>
        <end position="41"/>
    </location>
</feature>
<proteinExistence type="predicted"/>
<dbReference type="InterPro" id="IPR000742">
    <property type="entry name" value="EGF"/>
</dbReference>
<dbReference type="Pfam" id="PF00008">
    <property type="entry name" value="EGF"/>
    <property type="match status" value="1"/>
</dbReference>
<feature type="domain" description="Apple" evidence="4">
    <location>
        <begin position="47"/>
        <end position="128"/>
    </location>
</feature>
<comment type="caution">
    <text evidence="1">Lacks conserved residue(s) required for the propagation of feature annotation.</text>
</comment>
<dbReference type="SUPFAM" id="SSF57196">
    <property type="entry name" value="EGF/Laminin"/>
    <property type="match status" value="1"/>
</dbReference>
<dbReference type="PROSITE" id="PS01186">
    <property type="entry name" value="EGF_2"/>
    <property type="match status" value="1"/>
</dbReference>
<organism evidence="5 6">
    <name type="scientific">Porites evermanni</name>
    <dbReference type="NCBI Taxonomy" id="104178"/>
    <lineage>
        <taxon>Eukaryota</taxon>
        <taxon>Metazoa</taxon>
        <taxon>Cnidaria</taxon>
        <taxon>Anthozoa</taxon>
        <taxon>Hexacorallia</taxon>
        <taxon>Scleractinia</taxon>
        <taxon>Fungiina</taxon>
        <taxon>Poritidae</taxon>
        <taxon>Porites</taxon>
    </lineage>
</organism>
<dbReference type="Gene3D" id="2.10.25.10">
    <property type="entry name" value="Laminin"/>
    <property type="match status" value="1"/>
</dbReference>